<evidence type="ECO:0000256" key="2">
    <source>
        <dbReference type="SAM" id="Phobius"/>
    </source>
</evidence>
<feature type="signal peptide" evidence="3">
    <location>
        <begin position="1"/>
        <end position="36"/>
    </location>
</feature>
<name>A0AAE1NWQ7_9EUCA</name>
<sequence length="298" mass="31370">MPSFPQPLRFTLPPCHPFLNLFVSLFLPAILSSTSSLHSSSLPSSPSVPASPSNQGSATPGLPSRSEPSPLMLVLAVIGGALLVVVLLLVGVWAVRGRRRNAHAAHRDNNLQIPMKESNPDILEAAPPPQSSPPSISISVIKQPPQAYSPQPSPPPPPPPDDRGMGGLGGSLVGGGGGLLASTLPTQKSSFGLSEPLHKPIEKSLQTQLQHQYDDDLPSPAEVPERAELPTTCIDSRVAPTAPAPATANNTSSLRTSHSPPGYQPRPHHHNHQQERDGVSCVRQPLLMGSVVAESNIM</sequence>
<evidence type="ECO:0000313" key="4">
    <source>
        <dbReference type="EMBL" id="KAK4297705.1"/>
    </source>
</evidence>
<feature type="region of interest" description="Disordered" evidence="1">
    <location>
        <begin position="237"/>
        <end position="278"/>
    </location>
</feature>
<feature type="region of interest" description="Disordered" evidence="1">
    <location>
        <begin position="144"/>
        <end position="194"/>
    </location>
</feature>
<dbReference type="EMBL" id="JAWZYT010003584">
    <property type="protein sequence ID" value="KAK4297705.1"/>
    <property type="molecule type" value="Genomic_DNA"/>
</dbReference>
<feature type="region of interest" description="Disordered" evidence="1">
    <location>
        <begin position="41"/>
        <end position="64"/>
    </location>
</feature>
<keyword evidence="2" id="KW-1133">Transmembrane helix</keyword>
<accession>A0AAE1NWQ7</accession>
<keyword evidence="2" id="KW-0472">Membrane</keyword>
<keyword evidence="3" id="KW-0732">Signal</keyword>
<feature type="transmembrane region" description="Helical" evidence="2">
    <location>
        <begin position="73"/>
        <end position="95"/>
    </location>
</feature>
<proteinExistence type="predicted"/>
<keyword evidence="2" id="KW-0812">Transmembrane</keyword>
<feature type="chain" id="PRO_5042281759" evidence="3">
    <location>
        <begin position="37"/>
        <end position="298"/>
    </location>
</feature>
<dbReference type="Proteomes" id="UP001292094">
    <property type="component" value="Unassembled WGS sequence"/>
</dbReference>
<dbReference type="AlphaFoldDB" id="A0AAE1NWQ7"/>
<protein>
    <submittedName>
        <fullName evidence="4">Uncharacterized protein</fullName>
    </submittedName>
</protein>
<gene>
    <name evidence="4" type="ORF">Pmani_029903</name>
</gene>
<evidence type="ECO:0000256" key="1">
    <source>
        <dbReference type="SAM" id="MobiDB-lite"/>
    </source>
</evidence>
<keyword evidence="5" id="KW-1185">Reference proteome</keyword>
<feature type="compositionally biased region" description="Low complexity" evidence="1">
    <location>
        <begin position="239"/>
        <end position="251"/>
    </location>
</feature>
<reference evidence="4" key="1">
    <citation type="submission" date="2023-11" db="EMBL/GenBank/DDBJ databases">
        <title>Genome assemblies of two species of porcelain crab, Petrolisthes cinctipes and Petrolisthes manimaculis (Anomura: Porcellanidae).</title>
        <authorList>
            <person name="Angst P."/>
        </authorList>
    </citation>
    <scope>NUCLEOTIDE SEQUENCE</scope>
    <source>
        <strain evidence="4">PB745_02</strain>
        <tissue evidence="4">Gill</tissue>
    </source>
</reference>
<evidence type="ECO:0000313" key="5">
    <source>
        <dbReference type="Proteomes" id="UP001292094"/>
    </source>
</evidence>
<evidence type="ECO:0000256" key="3">
    <source>
        <dbReference type="SAM" id="SignalP"/>
    </source>
</evidence>
<feature type="compositionally biased region" description="Gly residues" evidence="1">
    <location>
        <begin position="165"/>
        <end position="179"/>
    </location>
</feature>
<comment type="caution">
    <text evidence="4">The sequence shown here is derived from an EMBL/GenBank/DDBJ whole genome shotgun (WGS) entry which is preliminary data.</text>
</comment>
<organism evidence="4 5">
    <name type="scientific">Petrolisthes manimaculis</name>
    <dbReference type="NCBI Taxonomy" id="1843537"/>
    <lineage>
        <taxon>Eukaryota</taxon>
        <taxon>Metazoa</taxon>
        <taxon>Ecdysozoa</taxon>
        <taxon>Arthropoda</taxon>
        <taxon>Crustacea</taxon>
        <taxon>Multicrustacea</taxon>
        <taxon>Malacostraca</taxon>
        <taxon>Eumalacostraca</taxon>
        <taxon>Eucarida</taxon>
        <taxon>Decapoda</taxon>
        <taxon>Pleocyemata</taxon>
        <taxon>Anomura</taxon>
        <taxon>Galatheoidea</taxon>
        <taxon>Porcellanidae</taxon>
        <taxon>Petrolisthes</taxon>
    </lineage>
</organism>
<feature type="compositionally biased region" description="Low complexity" evidence="1">
    <location>
        <begin position="41"/>
        <end position="53"/>
    </location>
</feature>